<sequence>MFSVNIFTAIIVLIMGIYDMSYAFNRRKQLNNKGGIRAFMILGIIFTIAGIVMIIRCLLK</sequence>
<dbReference type="EMBL" id="BLYO01000230">
    <property type="protein sequence ID" value="GFO99338.1"/>
    <property type="molecule type" value="Genomic_DNA"/>
</dbReference>
<evidence type="ECO:0000313" key="7">
    <source>
        <dbReference type="EMBL" id="NRO34141.1"/>
    </source>
</evidence>
<reference evidence="6" key="5">
    <citation type="submission" date="2019-09" db="EMBL/GenBank/DDBJ databases">
        <title>Comparative genomic analysis of Lactobacillus helveticus.</title>
        <authorList>
            <person name="Zhang H."/>
            <person name="Chen Y."/>
            <person name="Zhong Z."/>
        </authorList>
    </citation>
    <scope>NUCLEOTIDE SEQUENCE</scope>
    <source>
        <strain evidence="7">IMAU30003</strain>
        <strain evidence="6">IMAU50013</strain>
    </source>
</reference>
<evidence type="ECO:0000313" key="8">
    <source>
        <dbReference type="Proteomes" id="UP000063930"/>
    </source>
</evidence>
<dbReference type="Proteomes" id="UP000063930">
    <property type="component" value="Chromosome"/>
</dbReference>
<dbReference type="OrthoDB" id="2319532at2"/>
<evidence type="ECO:0000256" key="1">
    <source>
        <dbReference type="SAM" id="Phobius"/>
    </source>
</evidence>
<dbReference type="EMBL" id="CP012381">
    <property type="protein sequence ID" value="ALI51980.1"/>
    <property type="molecule type" value="Genomic_DNA"/>
</dbReference>
<evidence type="ECO:0000313" key="10">
    <source>
        <dbReference type="Proteomes" id="UP000267945"/>
    </source>
</evidence>
<dbReference type="EMBL" id="CP015496">
    <property type="protein sequence ID" value="AUI73688.1"/>
    <property type="molecule type" value="Genomic_DNA"/>
</dbReference>
<dbReference type="RefSeq" id="WP_014563022.1">
    <property type="nucleotide sequence ID" value="NZ_BLYO01000230.1"/>
</dbReference>
<evidence type="ECO:0000313" key="4">
    <source>
        <dbReference type="EMBL" id="AZK92081.1"/>
    </source>
</evidence>
<reference evidence="5" key="6">
    <citation type="submission" date="2020-07" db="EMBL/GenBank/DDBJ databases">
        <title>Draft genome sequence of Lactobacillus helveticus strain H-8.</title>
        <authorList>
            <person name="Endo A."/>
            <person name="Maeno S."/>
            <person name="Kido Y."/>
        </authorList>
    </citation>
    <scope>NUCLEOTIDE SEQUENCE</scope>
    <source>
        <strain evidence="5">H-8</strain>
    </source>
</reference>
<gene>
    <name evidence="2" type="ORF">ALV80_01700</name>
    <name evidence="7" type="ORF">IMAU30003_00373</name>
    <name evidence="6" type="ORF">IMAU50013_01086</name>
    <name evidence="4" type="ORF">LH5_01855</name>
    <name evidence="3" type="ORF">Lh8105_01690</name>
    <name evidence="5" type="ORF">LHEH8_10940</name>
</gene>
<organism evidence="5 11">
    <name type="scientific">Lactobacillus helveticus</name>
    <name type="common">Lactobacillus suntoryeus</name>
    <dbReference type="NCBI Taxonomy" id="1587"/>
    <lineage>
        <taxon>Bacteria</taxon>
        <taxon>Bacillati</taxon>
        <taxon>Bacillota</taxon>
        <taxon>Bacilli</taxon>
        <taxon>Lactobacillales</taxon>
        <taxon>Lactobacillaceae</taxon>
        <taxon>Lactobacillus</taxon>
    </lineage>
</organism>
<evidence type="ECO:0000313" key="11">
    <source>
        <dbReference type="Proteomes" id="UP000618094"/>
    </source>
</evidence>
<feature type="transmembrane region" description="Helical" evidence="1">
    <location>
        <begin position="6"/>
        <end position="24"/>
    </location>
</feature>
<reference evidence="9" key="2">
    <citation type="submission" date="2016-05" db="EMBL/GenBank/DDBJ databases">
        <title>Genome sequence of Lactobacillus helveticus FAM8105.</title>
        <authorList>
            <person name="Ahrens C."/>
            <person name="Schmid M."/>
        </authorList>
    </citation>
    <scope>NUCLEOTIDE SEQUENCE [LARGE SCALE GENOMIC DNA]</scope>
    <source>
        <strain evidence="9">FAM8105</strain>
    </source>
</reference>
<reference evidence="4 10" key="3">
    <citation type="submission" date="2017-02" db="EMBL/GenBank/DDBJ databases">
        <title>Complete genome sequence of Lactobacillus helveticus.</title>
        <authorList>
            <person name="Kim J.F."/>
            <person name="Chung Y."/>
            <person name="Kwak M."/>
        </authorList>
    </citation>
    <scope>NUCLEOTIDE SEQUENCE [LARGE SCALE GENOMIC DNA]</scope>
    <source>
        <strain evidence="4 10">LH5</strain>
    </source>
</reference>
<accession>A0A0R2MVR5</accession>
<dbReference type="EMBL" id="WCHB01000007">
    <property type="protein sequence ID" value="NRO34141.1"/>
    <property type="molecule type" value="Genomic_DNA"/>
</dbReference>
<evidence type="ECO:0000313" key="2">
    <source>
        <dbReference type="EMBL" id="ALI51980.1"/>
    </source>
</evidence>
<dbReference type="Proteomes" id="UP000601587">
    <property type="component" value="Unassembled WGS sequence"/>
</dbReference>
<dbReference type="eggNOG" id="ENOG5030AHJ">
    <property type="taxonomic scope" value="Bacteria"/>
</dbReference>
<evidence type="ECO:0000313" key="6">
    <source>
        <dbReference type="EMBL" id="NRN91549.1"/>
    </source>
</evidence>
<evidence type="ECO:0000313" key="9">
    <source>
        <dbReference type="Proteomes" id="UP000234562"/>
    </source>
</evidence>
<reference evidence="2 8" key="1">
    <citation type="submission" date="2015-08" db="EMBL/GenBank/DDBJ databases">
        <title>Complete genome sequence of Lactobacillus helveticus CAUH18, a probiotic strain originated from koumiss.</title>
        <authorList>
            <person name="Yang Y."/>
            <person name="Hao Y."/>
        </authorList>
    </citation>
    <scope>NUCLEOTIDE SEQUENCE [LARGE SCALE GENOMIC DNA]</scope>
    <source>
        <strain evidence="2 8">CAUH18</strain>
    </source>
</reference>
<name>A0A0R2MVR5_LACHE</name>
<keyword evidence="1" id="KW-0472">Membrane</keyword>
<protein>
    <submittedName>
        <fullName evidence="5">Uncharacterized protein</fullName>
    </submittedName>
</protein>
<dbReference type="Proteomes" id="UP000651333">
    <property type="component" value="Unassembled WGS sequence"/>
</dbReference>
<keyword evidence="1" id="KW-0812">Transmembrane</keyword>
<dbReference type="Proteomes" id="UP000618094">
    <property type="component" value="Unassembled WGS sequence"/>
</dbReference>
<reference evidence="3" key="4">
    <citation type="journal article" date="2018" name="Front. Microbiol.">
        <title>Comparative Genomics of Completely Sequenced Lactobacillus helveticus Genomes Provides Insights into Strain-Specific Genes and Resolves Metagenomics Data Down to the Strain Level.</title>
        <authorList>
            <person name="Schmid M."/>
            <person name="Muri J."/>
            <person name="Melidis D."/>
            <person name="Varadarajan A.R."/>
            <person name="Somerville V."/>
            <person name="Wicki A."/>
            <person name="Moser A."/>
            <person name="Bourqui M."/>
            <person name="Wenzel C."/>
            <person name="Eugster-Meier E."/>
            <person name="Frey J.E."/>
            <person name="Irmler S."/>
            <person name="Ahrens C.H."/>
        </authorList>
    </citation>
    <scope>NUCLEOTIDE SEQUENCE</scope>
    <source>
        <strain evidence="3">FAM8105</strain>
    </source>
</reference>
<evidence type="ECO:0000313" key="5">
    <source>
        <dbReference type="EMBL" id="GFO99338.1"/>
    </source>
</evidence>
<dbReference type="EMBL" id="WCGB01000018">
    <property type="protein sequence ID" value="NRN91549.1"/>
    <property type="molecule type" value="Genomic_DNA"/>
</dbReference>
<evidence type="ECO:0000313" key="3">
    <source>
        <dbReference type="EMBL" id="AUI73688.1"/>
    </source>
</evidence>
<feature type="transmembrane region" description="Helical" evidence="1">
    <location>
        <begin position="36"/>
        <end position="55"/>
    </location>
</feature>
<keyword evidence="1" id="KW-1133">Transmembrane helix</keyword>
<dbReference type="AlphaFoldDB" id="A0A0R2MVR5"/>
<dbReference type="Proteomes" id="UP000267945">
    <property type="component" value="Chromosome"/>
</dbReference>
<dbReference type="GeneID" id="99757993"/>
<dbReference type="Proteomes" id="UP000234562">
    <property type="component" value="Chromosome"/>
</dbReference>
<dbReference type="EMBL" id="CP019581">
    <property type="protein sequence ID" value="AZK92081.1"/>
    <property type="molecule type" value="Genomic_DNA"/>
</dbReference>
<proteinExistence type="predicted"/>